<comment type="caution">
    <text evidence="2">The sequence shown here is derived from an EMBL/GenBank/DDBJ whole genome shotgun (WGS) entry which is preliminary data.</text>
</comment>
<proteinExistence type="predicted"/>
<dbReference type="EMBL" id="PDND01000187">
    <property type="protein sequence ID" value="PGH30178.1"/>
    <property type="molecule type" value="Genomic_DNA"/>
</dbReference>
<evidence type="ECO:0000256" key="1">
    <source>
        <dbReference type="SAM" id="MobiDB-lite"/>
    </source>
</evidence>
<reference evidence="2 3" key="1">
    <citation type="submission" date="2017-10" db="EMBL/GenBank/DDBJ databases">
        <title>Comparative genomics in systemic dimorphic fungi from Ajellomycetaceae.</title>
        <authorList>
            <person name="Munoz J.F."/>
            <person name="Mcewen J.G."/>
            <person name="Clay O.K."/>
            <person name="Cuomo C.A."/>
        </authorList>
    </citation>
    <scope>NUCLEOTIDE SEQUENCE [LARGE SCALE GENOMIC DNA]</scope>
    <source>
        <strain evidence="2 3">UAMH4076</strain>
    </source>
</reference>
<gene>
    <name evidence="2" type="ORF">GX50_07043</name>
</gene>
<dbReference type="AlphaFoldDB" id="A0A2B7ZAK4"/>
<name>A0A2B7ZAK4_9EURO</name>
<feature type="region of interest" description="Disordered" evidence="1">
    <location>
        <begin position="1"/>
        <end position="27"/>
    </location>
</feature>
<keyword evidence="3" id="KW-1185">Reference proteome</keyword>
<accession>A0A2B7ZAK4</accession>
<organism evidence="2 3">
    <name type="scientific">[Emmonsia] crescens</name>
    <dbReference type="NCBI Taxonomy" id="73230"/>
    <lineage>
        <taxon>Eukaryota</taxon>
        <taxon>Fungi</taxon>
        <taxon>Dikarya</taxon>
        <taxon>Ascomycota</taxon>
        <taxon>Pezizomycotina</taxon>
        <taxon>Eurotiomycetes</taxon>
        <taxon>Eurotiomycetidae</taxon>
        <taxon>Onygenales</taxon>
        <taxon>Ajellomycetaceae</taxon>
        <taxon>Emergomyces</taxon>
    </lineage>
</organism>
<dbReference type="Proteomes" id="UP000226031">
    <property type="component" value="Unassembled WGS sequence"/>
</dbReference>
<sequence length="307" mass="34045">MDADSKPSNLPPAYNDTTTTSSSTSNILDPTTLILTGTYISTTSINPTTPLYQLNQNILNLSSTQNVSSILFERVEPSLNKPNSATPTQDPTHDHHHDHHHHLFYLAHPLAHPLHAKYRTDLPAYYLTSLSPSMLGNIRLKTSKSQSRLQRTAFTALLSAGRGAKSRPLFDDVDAGEETECEGRAPLFTAKRKLKWRGDGGCKWMDGQGKEVAVEVEIAAEVEEGKQERGGEEKEKQYKLVVTASMRRDMRDALVAMWVLRRWYAMAESRRARREAMEALTPAEGYYSDMKLAKRTGALGVVGGAGC</sequence>
<feature type="region of interest" description="Disordered" evidence="1">
    <location>
        <begin position="78"/>
        <end position="100"/>
    </location>
</feature>
<evidence type="ECO:0000313" key="3">
    <source>
        <dbReference type="Proteomes" id="UP000226031"/>
    </source>
</evidence>
<evidence type="ECO:0000313" key="2">
    <source>
        <dbReference type="EMBL" id="PGH30178.1"/>
    </source>
</evidence>
<dbReference type="STRING" id="73230.A0A2B7ZAK4"/>
<protein>
    <submittedName>
        <fullName evidence="2">Uncharacterized protein</fullName>
    </submittedName>
</protein>